<keyword evidence="1" id="KW-0812">Transmembrane</keyword>
<dbReference type="EMBL" id="CP069102">
    <property type="protein sequence ID" value="QSS48812.1"/>
    <property type="molecule type" value="Genomic_DNA"/>
</dbReference>
<evidence type="ECO:0000313" key="3">
    <source>
        <dbReference type="Proteomes" id="UP000663419"/>
    </source>
</evidence>
<gene>
    <name evidence="2" type="ORF">I7I53_08936</name>
</gene>
<protein>
    <submittedName>
        <fullName evidence="2">Uncharacterized protein</fullName>
    </submittedName>
</protein>
<dbReference type="VEuPathDB" id="FungiDB:I7I53_08936"/>
<accession>A0A8A1L9S9</accession>
<sequence length="57" mass="6755">MAFRLYRLHTVKSIAYSAQHEALENSWFGLSTIGALHVGNMQVAFFFFFFFFFLLHF</sequence>
<dbReference type="Proteomes" id="UP000663419">
    <property type="component" value="Chromosome 1"/>
</dbReference>
<evidence type="ECO:0000313" key="2">
    <source>
        <dbReference type="EMBL" id="QSS48812.1"/>
    </source>
</evidence>
<proteinExistence type="predicted"/>
<dbReference type="AlphaFoldDB" id="A0A8A1L9S9"/>
<reference evidence="2" key="1">
    <citation type="submission" date="2021-01" db="EMBL/GenBank/DDBJ databases">
        <title>Chromosome-level genome assembly of a human fungal pathogen reveals clustering of transcriptionally co-regulated genes.</title>
        <authorList>
            <person name="Voorhies M."/>
            <person name="Cohen S."/>
            <person name="Shea T.P."/>
            <person name="Petrus S."/>
            <person name="Munoz J.F."/>
            <person name="Poplawski S."/>
            <person name="Goldman W.E."/>
            <person name="Michael T."/>
            <person name="Cuomo C.A."/>
            <person name="Sil A."/>
            <person name="Beyhan S."/>
        </authorList>
    </citation>
    <scope>NUCLEOTIDE SEQUENCE</scope>
    <source>
        <strain evidence="2">H88</strain>
    </source>
</reference>
<feature type="transmembrane region" description="Helical" evidence="1">
    <location>
        <begin position="33"/>
        <end position="55"/>
    </location>
</feature>
<name>A0A8A1L9S9_AJEC8</name>
<keyword evidence="1" id="KW-1133">Transmembrane helix</keyword>
<keyword evidence="1" id="KW-0472">Membrane</keyword>
<evidence type="ECO:0000256" key="1">
    <source>
        <dbReference type="SAM" id="Phobius"/>
    </source>
</evidence>
<organism evidence="2 3">
    <name type="scientific">Ajellomyces capsulatus (strain H88)</name>
    <name type="common">Darling's disease fungus</name>
    <name type="synonym">Histoplasma capsulatum</name>
    <dbReference type="NCBI Taxonomy" id="544711"/>
    <lineage>
        <taxon>Eukaryota</taxon>
        <taxon>Fungi</taxon>
        <taxon>Dikarya</taxon>
        <taxon>Ascomycota</taxon>
        <taxon>Pezizomycotina</taxon>
        <taxon>Eurotiomycetes</taxon>
        <taxon>Eurotiomycetidae</taxon>
        <taxon>Onygenales</taxon>
        <taxon>Ajellomycetaceae</taxon>
        <taxon>Histoplasma</taxon>
    </lineage>
</organism>